<gene>
    <name evidence="1" type="ORF">GGD45_005856</name>
    <name evidence="2" type="ORF">GXW80_28400</name>
</gene>
<name>A0A6P1CCR1_RHITR</name>
<dbReference type="EMBL" id="JACHBF010000029">
    <property type="protein sequence ID" value="MBB6495391.1"/>
    <property type="molecule type" value="Genomic_DNA"/>
</dbReference>
<reference evidence="2 3" key="1">
    <citation type="submission" date="2020-02" db="EMBL/GenBank/DDBJ databases">
        <title>Draft genome sequence of Rhizobium tropici.</title>
        <authorList>
            <person name="Khayi S."/>
            <person name="Jemo M."/>
        </authorList>
    </citation>
    <scope>NUCLEOTIDE SEQUENCE [LARGE SCALE GENOMIC DNA]</scope>
    <source>
        <strain evidence="2 3">A12</strain>
        <plasmid evidence="2">pA12b</plasmid>
    </source>
</reference>
<sequence length="107" mass="12104">MLPGRQRFNKPAEERSASARDRYNAWLDKIDGETLTKAKKEILRARARMTRAMFDIELAEAFRAESGIPAHHIDTLLHEECGLDHKHISVAQPGTVSFAIIILAFPH</sequence>
<proteinExistence type="predicted"/>
<reference evidence="1 4" key="2">
    <citation type="submission" date="2020-08" db="EMBL/GenBank/DDBJ databases">
        <title>Genomic Encyclopedia of Type Strains, Phase IV (KMG-V): Genome sequencing to study the core and pangenomes of soil and plant-associated prokaryotes.</title>
        <authorList>
            <person name="Whitman W."/>
        </authorList>
    </citation>
    <scope>NUCLEOTIDE SEQUENCE [LARGE SCALE GENOMIC DNA]</scope>
    <source>
        <strain evidence="1 4">SEMIA 4059</strain>
    </source>
</reference>
<dbReference type="RefSeq" id="WP_004118301.1">
    <property type="nucleotide sequence ID" value="NZ_JAADZA010000056.1"/>
</dbReference>
<keyword evidence="4" id="KW-1185">Reference proteome</keyword>
<accession>A0A6P1CCR1</accession>
<evidence type="ECO:0000313" key="2">
    <source>
        <dbReference type="EMBL" id="NEV14900.1"/>
    </source>
</evidence>
<comment type="caution">
    <text evidence="2">The sequence shown here is derived from an EMBL/GenBank/DDBJ whole genome shotgun (WGS) entry which is preliminary data.</text>
</comment>
<dbReference type="Proteomes" id="UP000471190">
    <property type="component" value="Unassembled WGS sequence"/>
</dbReference>
<dbReference type="AlphaFoldDB" id="A0A6P1CCR1"/>
<dbReference type="GeneID" id="32531249"/>
<protein>
    <submittedName>
        <fullName evidence="2">Uncharacterized protein</fullName>
    </submittedName>
</protein>
<organism evidence="2 3">
    <name type="scientific">Rhizobium tropici</name>
    <dbReference type="NCBI Taxonomy" id="398"/>
    <lineage>
        <taxon>Bacteria</taxon>
        <taxon>Pseudomonadati</taxon>
        <taxon>Pseudomonadota</taxon>
        <taxon>Alphaproteobacteria</taxon>
        <taxon>Hyphomicrobiales</taxon>
        <taxon>Rhizobiaceae</taxon>
        <taxon>Rhizobium/Agrobacterium group</taxon>
        <taxon>Rhizobium</taxon>
    </lineage>
</organism>
<dbReference type="EMBL" id="JAADZA010000056">
    <property type="protein sequence ID" value="NEV14900.1"/>
    <property type="molecule type" value="Genomic_DNA"/>
</dbReference>
<evidence type="ECO:0000313" key="4">
    <source>
        <dbReference type="Proteomes" id="UP000526625"/>
    </source>
</evidence>
<dbReference type="Proteomes" id="UP000526625">
    <property type="component" value="Unassembled WGS sequence"/>
</dbReference>
<geneLocation type="plasmid" evidence="2">
    <name>pA12b</name>
</geneLocation>
<keyword evidence="2" id="KW-0614">Plasmid</keyword>
<evidence type="ECO:0000313" key="3">
    <source>
        <dbReference type="Proteomes" id="UP000471190"/>
    </source>
</evidence>
<evidence type="ECO:0000313" key="1">
    <source>
        <dbReference type="EMBL" id="MBB6495391.1"/>
    </source>
</evidence>